<protein>
    <submittedName>
        <fullName evidence="3">Uncharacterized protein</fullName>
    </submittedName>
</protein>
<gene>
    <name evidence="3" type="ORF">Q604_UNBC00389G0001</name>
</gene>
<dbReference type="Pfam" id="PF21142">
    <property type="entry name" value="A2M_bMG2"/>
    <property type="match status" value="1"/>
</dbReference>
<evidence type="ECO:0000259" key="1">
    <source>
        <dbReference type="Pfam" id="PF17970"/>
    </source>
</evidence>
<organism evidence="3">
    <name type="scientific">human gut metagenome</name>
    <dbReference type="NCBI Taxonomy" id="408170"/>
    <lineage>
        <taxon>unclassified sequences</taxon>
        <taxon>metagenomes</taxon>
        <taxon>organismal metagenomes</taxon>
    </lineage>
</organism>
<feature type="domain" description="Alpha-2 macroglobulin MG2" evidence="2">
    <location>
        <begin position="45"/>
        <end position="86"/>
    </location>
</feature>
<dbReference type="AlphaFoldDB" id="W1YT06"/>
<dbReference type="InterPro" id="IPR049120">
    <property type="entry name" value="A2M_bMG2"/>
</dbReference>
<dbReference type="EMBL" id="AZMM01000389">
    <property type="protein sequence ID" value="ETJ45627.1"/>
    <property type="molecule type" value="Genomic_DNA"/>
</dbReference>
<dbReference type="InterPro" id="IPR051802">
    <property type="entry name" value="YfhM-like"/>
</dbReference>
<dbReference type="PANTHER" id="PTHR40094">
    <property type="entry name" value="ALPHA-2-MACROGLOBULIN HOMOLOG"/>
    <property type="match status" value="1"/>
</dbReference>
<sequence>RLRHLEPKRDLIVTIGKEVKALNNATFSKDYEKTITTRDIQPSVGFASRGSLLPGKVIEGLPVMALNVNNVDVNFFRVKPESLPAF</sequence>
<feature type="non-terminal residue" evidence="3">
    <location>
        <position position="1"/>
    </location>
</feature>
<dbReference type="InterPro" id="IPR040639">
    <property type="entry name" value="A2MG_MG1"/>
</dbReference>
<evidence type="ECO:0000259" key="2">
    <source>
        <dbReference type="Pfam" id="PF21142"/>
    </source>
</evidence>
<dbReference type="GO" id="GO:0004866">
    <property type="term" value="F:endopeptidase inhibitor activity"/>
    <property type="evidence" value="ECO:0007669"/>
    <property type="project" value="TreeGrafter"/>
</dbReference>
<feature type="non-terminal residue" evidence="3">
    <location>
        <position position="86"/>
    </location>
</feature>
<proteinExistence type="predicted"/>
<dbReference type="PANTHER" id="PTHR40094:SF1">
    <property type="entry name" value="UBIQUITIN DOMAIN-CONTAINING PROTEIN"/>
    <property type="match status" value="1"/>
</dbReference>
<evidence type="ECO:0000313" key="3">
    <source>
        <dbReference type="EMBL" id="ETJ45627.1"/>
    </source>
</evidence>
<comment type="caution">
    <text evidence="3">The sequence shown here is derived from an EMBL/GenBank/DDBJ whole genome shotgun (WGS) entry which is preliminary data.</text>
</comment>
<dbReference type="Pfam" id="PF17970">
    <property type="entry name" value="bMG1"/>
    <property type="match status" value="1"/>
</dbReference>
<feature type="domain" description="Alpha-2-macroglobulin MG1" evidence="1">
    <location>
        <begin position="1"/>
        <end position="39"/>
    </location>
</feature>
<accession>W1YT06</accession>
<reference evidence="3" key="1">
    <citation type="submission" date="2013-12" db="EMBL/GenBank/DDBJ databases">
        <title>A Varibaculum cambriense genome reconstructed from a premature infant gut community with otherwise low bacterial novelty that shifts toward anaerobic metabolism during the third week of life.</title>
        <authorList>
            <person name="Brown C.T."/>
            <person name="Sharon I."/>
            <person name="Thomas B.C."/>
            <person name="Castelle C.J."/>
            <person name="Morowitz M.J."/>
            <person name="Banfield J.F."/>
        </authorList>
    </citation>
    <scope>NUCLEOTIDE SEQUENCE</scope>
</reference>
<name>W1YT06_9ZZZZ</name>